<dbReference type="InterPro" id="IPR050824">
    <property type="entry name" value="Thiol_disulfide_DsbA"/>
</dbReference>
<dbReference type="RefSeq" id="WP_354007630.1">
    <property type="nucleotide sequence ID" value="NZ_JBEWTA010000001.1"/>
</dbReference>
<comment type="similarity">
    <text evidence="2">Belongs to the thioredoxin family.</text>
</comment>
<evidence type="ECO:0000259" key="4">
    <source>
        <dbReference type="Pfam" id="PF13462"/>
    </source>
</evidence>
<dbReference type="PANTHER" id="PTHR35891:SF3">
    <property type="entry name" value="THIOL:DISULFIDE INTERCHANGE PROTEIN DSBL"/>
    <property type="match status" value="1"/>
</dbReference>
<keyword evidence="5" id="KW-0560">Oxidoreductase</keyword>
<comment type="caution">
    <text evidence="5">The sequence shown here is derived from an EMBL/GenBank/DDBJ whole genome shotgun (WGS) entry which is preliminary data.</text>
</comment>
<dbReference type="EMBL" id="JBEWTB010000002">
    <property type="protein sequence ID" value="MET4757478.1"/>
    <property type="molecule type" value="Genomic_DNA"/>
</dbReference>
<gene>
    <name evidence="5" type="ORF">V5J35_002670</name>
</gene>
<keyword evidence="2" id="KW-1015">Disulfide bond</keyword>
<keyword evidence="6" id="KW-1185">Reference proteome</keyword>
<evidence type="ECO:0000256" key="2">
    <source>
        <dbReference type="PIRNR" id="PIRNR001488"/>
    </source>
</evidence>
<feature type="signal peptide" evidence="3">
    <location>
        <begin position="1"/>
        <end position="20"/>
    </location>
</feature>
<proteinExistence type="inferred from homology"/>
<evidence type="ECO:0000313" key="6">
    <source>
        <dbReference type="Proteomes" id="UP001549366"/>
    </source>
</evidence>
<dbReference type="GO" id="GO:0016491">
    <property type="term" value="F:oxidoreductase activity"/>
    <property type="evidence" value="ECO:0007669"/>
    <property type="project" value="UniProtKB-KW"/>
</dbReference>
<dbReference type="SUPFAM" id="SSF52833">
    <property type="entry name" value="Thioredoxin-like"/>
    <property type="match status" value="1"/>
</dbReference>
<keyword evidence="2" id="KW-0574">Periplasm</keyword>
<protein>
    <recommendedName>
        <fullName evidence="2">Thiol:disulfide interchange protein</fullName>
    </recommendedName>
</protein>
<evidence type="ECO:0000256" key="3">
    <source>
        <dbReference type="SAM" id="SignalP"/>
    </source>
</evidence>
<name>A0ABV2SI96_9GAMM</name>
<accession>A0ABV2SI96</accession>
<feature type="domain" description="Thioredoxin-like fold" evidence="4">
    <location>
        <begin position="42"/>
        <end position="190"/>
    </location>
</feature>
<reference evidence="5 6" key="1">
    <citation type="submission" date="2024-06" db="EMBL/GenBank/DDBJ databases">
        <title>Genomic Encyclopedia of Type Strains, Phase V (KMG-V): Genome sequencing to study the core and pangenomes of soil and plant-associated prokaryotes.</title>
        <authorList>
            <person name="Whitman W."/>
        </authorList>
    </citation>
    <scope>NUCLEOTIDE SEQUENCE [LARGE SCALE GENOMIC DNA]</scope>
    <source>
        <strain evidence="5 6">NE40</strain>
    </source>
</reference>
<evidence type="ECO:0000256" key="1">
    <source>
        <dbReference type="ARBA" id="ARBA00022729"/>
    </source>
</evidence>
<organism evidence="5 6">
    <name type="scientific">Endozoicomonas lisbonensis</name>
    <dbReference type="NCBI Taxonomy" id="3120522"/>
    <lineage>
        <taxon>Bacteria</taxon>
        <taxon>Pseudomonadati</taxon>
        <taxon>Pseudomonadota</taxon>
        <taxon>Gammaproteobacteria</taxon>
        <taxon>Oceanospirillales</taxon>
        <taxon>Endozoicomonadaceae</taxon>
        <taxon>Endozoicomonas</taxon>
    </lineage>
</organism>
<dbReference type="InterPro" id="IPR023205">
    <property type="entry name" value="DsbA/DsbL"/>
</dbReference>
<comment type="subcellular location">
    <subcellularLocation>
        <location evidence="2">Periplasm</location>
    </subcellularLocation>
</comment>
<dbReference type="Proteomes" id="UP001549366">
    <property type="component" value="Unassembled WGS sequence"/>
</dbReference>
<sequence>MKKILSAFCLMLAMPLSVMAASFSEGTHYNVLSGFQKSEKPEVREAFSVYCPACYQWDQGVVGDLEKRLESKDIPFNQSHVAFMGNYADKISQALAITKGTEKYTPVKNAIFKALQEDRIGDWKNDDDFFKVLAEAGLSKREWTFGVNDPVVRERMKRWSHLEGSVRSVPSFIVNNKYIINLSSIKSFDEFYGLIDYLLQK</sequence>
<feature type="chain" id="PRO_5045060178" description="Thiol:disulfide interchange protein" evidence="3">
    <location>
        <begin position="21"/>
        <end position="201"/>
    </location>
</feature>
<keyword evidence="1 3" id="KW-0732">Signal</keyword>
<dbReference type="InterPro" id="IPR036249">
    <property type="entry name" value="Thioredoxin-like_sf"/>
</dbReference>
<dbReference type="PANTHER" id="PTHR35891">
    <property type="entry name" value="THIOL:DISULFIDE INTERCHANGE PROTEIN DSBA"/>
    <property type="match status" value="1"/>
</dbReference>
<dbReference type="PIRSF" id="PIRSF001488">
    <property type="entry name" value="Tdi_protein"/>
    <property type="match status" value="1"/>
</dbReference>
<evidence type="ECO:0000313" key="5">
    <source>
        <dbReference type="EMBL" id="MET4757478.1"/>
    </source>
</evidence>
<dbReference type="Pfam" id="PF13462">
    <property type="entry name" value="Thioredoxin_4"/>
    <property type="match status" value="1"/>
</dbReference>
<dbReference type="InterPro" id="IPR012336">
    <property type="entry name" value="Thioredoxin-like_fold"/>
</dbReference>
<dbReference type="Gene3D" id="3.40.30.10">
    <property type="entry name" value="Glutaredoxin"/>
    <property type="match status" value="1"/>
</dbReference>
<dbReference type="CDD" id="cd03019">
    <property type="entry name" value="DsbA_DsbA"/>
    <property type="match status" value="1"/>
</dbReference>